<proteinExistence type="predicted"/>
<accession>A0A9P5K9J1</accession>
<name>A0A9P5K9J1_COLSI</name>
<organism evidence="1 2">
    <name type="scientific">Colletotrichum siamense</name>
    <name type="common">Anthracnose fungus</name>
    <dbReference type="NCBI Taxonomy" id="690259"/>
    <lineage>
        <taxon>Eukaryota</taxon>
        <taxon>Fungi</taxon>
        <taxon>Dikarya</taxon>
        <taxon>Ascomycota</taxon>
        <taxon>Pezizomycotina</taxon>
        <taxon>Sordariomycetes</taxon>
        <taxon>Hypocreomycetidae</taxon>
        <taxon>Glomerellales</taxon>
        <taxon>Glomerellaceae</taxon>
        <taxon>Colletotrichum</taxon>
        <taxon>Colletotrichum gloeosporioides species complex</taxon>
    </lineage>
</organism>
<dbReference type="Proteomes" id="UP000711996">
    <property type="component" value="Unassembled WGS sequence"/>
</dbReference>
<sequence length="60" mass="6575">MGFPLSSSPATRQMRFIAPVSPLSSSPATHGTHCAQKRLLVCPFNFTHPLSKILTPRKAR</sequence>
<evidence type="ECO:0000313" key="2">
    <source>
        <dbReference type="Proteomes" id="UP000711996"/>
    </source>
</evidence>
<dbReference type="OrthoDB" id="10414634at2759"/>
<dbReference type="EMBL" id="QPMT01000006">
    <property type="protein sequence ID" value="KAF4863493.1"/>
    <property type="molecule type" value="Genomic_DNA"/>
</dbReference>
<evidence type="ECO:0000313" key="1">
    <source>
        <dbReference type="EMBL" id="KAF4863493.1"/>
    </source>
</evidence>
<keyword evidence="2" id="KW-1185">Reference proteome</keyword>
<protein>
    <submittedName>
        <fullName evidence="1">Uncharacterized protein</fullName>
    </submittedName>
</protein>
<reference evidence="1" key="1">
    <citation type="submission" date="2019-06" db="EMBL/GenBank/DDBJ databases">
        <authorList>
            <person name="Gan P."/>
            <person name="Shirasu K."/>
        </authorList>
    </citation>
    <scope>NUCLEOTIDE SEQUENCE [LARGE SCALE GENOMIC DNA]</scope>
    <source>
        <strain evidence="1">CAD2</strain>
    </source>
</reference>
<dbReference type="AlphaFoldDB" id="A0A9P5K9J1"/>
<comment type="caution">
    <text evidence="1">The sequence shown here is derived from an EMBL/GenBank/DDBJ whole genome shotgun (WGS) entry which is preliminary data.</text>
</comment>
<gene>
    <name evidence="1" type="ORF">CGCSCA2_v003064</name>
</gene>